<evidence type="ECO:0000313" key="2">
    <source>
        <dbReference type="EMBL" id="MFC7124516.1"/>
    </source>
</evidence>
<feature type="domain" description="Peptidase S9 prolyl oligopeptidase catalytic" evidence="1">
    <location>
        <begin position="34"/>
        <end position="241"/>
    </location>
</feature>
<dbReference type="Gene3D" id="3.40.50.1820">
    <property type="entry name" value="alpha/beta hydrolase"/>
    <property type="match status" value="1"/>
</dbReference>
<dbReference type="InterPro" id="IPR001375">
    <property type="entry name" value="Peptidase_S9_cat"/>
</dbReference>
<dbReference type="PRINTS" id="PR00862">
    <property type="entry name" value="PROLIGOPTASE"/>
</dbReference>
<dbReference type="PANTHER" id="PTHR42881">
    <property type="entry name" value="PROLYL ENDOPEPTIDASE"/>
    <property type="match status" value="1"/>
</dbReference>
<dbReference type="EMBL" id="JBHSZQ010000001">
    <property type="protein sequence ID" value="MFC7124516.1"/>
    <property type="molecule type" value="Genomic_DNA"/>
</dbReference>
<dbReference type="Pfam" id="PF00326">
    <property type="entry name" value="Peptidase_S9"/>
    <property type="match status" value="1"/>
</dbReference>
<evidence type="ECO:0000259" key="1">
    <source>
        <dbReference type="Pfam" id="PF00326"/>
    </source>
</evidence>
<dbReference type="SUPFAM" id="SSF53474">
    <property type="entry name" value="alpha/beta-Hydrolases"/>
    <property type="match status" value="1"/>
</dbReference>
<dbReference type="AlphaFoldDB" id="A0ABD5X0A1"/>
<dbReference type="Proteomes" id="UP001596414">
    <property type="component" value="Unassembled WGS sequence"/>
</dbReference>
<sequence length="246" mass="27207">MVHRADIDPDGTAPTILSGYGGFRIPNLPSLDPYRLPFLADGGVFALACLRGGSEFGEEWHEDGSREHKEHTFDDFEAAAEKLVDAGYTTPDRLAAWGGSNGGLTVGAALTRRPELFGAMVCNVPLLDMLRFQRFLLGQAWTGEYGTPEKEEEFNWLQSYSPYHHVTEREYPATLFATAAGDTRVHPAHARKMTARVQQATTSDDPICYHSVQETGHGTGTPTSVAIEQALDKWSFIYETLDINRE</sequence>
<evidence type="ECO:0000313" key="3">
    <source>
        <dbReference type="Proteomes" id="UP001596414"/>
    </source>
</evidence>
<accession>A0ABD5X0A1</accession>
<comment type="caution">
    <text evidence="2">The sequence shown here is derived from an EMBL/GenBank/DDBJ whole genome shotgun (WGS) entry which is preliminary data.</text>
</comment>
<dbReference type="InterPro" id="IPR029058">
    <property type="entry name" value="AB_hydrolase_fold"/>
</dbReference>
<reference evidence="2 3" key="1">
    <citation type="journal article" date="2014" name="Int. J. Syst. Evol. Microbiol.">
        <title>Complete genome sequence of Corynebacterium casei LMG S-19264T (=DSM 44701T), isolated from a smear-ripened cheese.</title>
        <authorList>
            <consortium name="US DOE Joint Genome Institute (JGI-PGF)"/>
            <person name="Walter F."/>
            <person name="Albersmeier A."/>
            <person name="Kalinowski J."/>
            <person name="Ruckert C."/>
        </authorList>
    </citation>
    <scope>NUCLEOTIDE SEQUENCE [LARGE SCALE GENOMIC DNA]</scope>
    <source>
        <strain evidence="2 3">CGMCC 4.7215</strain>
    </source>
</reference>
<gene>
    <name evidence="2" type="ORF">ACFQJ7_00460</name>
</gene>
<proteinExistence type="predicted"/>
<dbReference type="RefSeq" id="WP_267637886.1">
    <property type="nucleotide sequence ID" value="NZ_JAODIY010000010.1"/>
</dbReference>
<dbReference type="InterPro" id="IPR002470">
    <property type="entry name" value="Peptidase_S9A"/>
</dbReference>
<protein>
    <submittedName>
        <fullName evidence="2">Prolyl oligopeptidase family serine peptidase</fullName>
    </submittedName>
</protein>
<organism evidence="2 3">
    <name type="scientific">Halovenus rubra</name>
    <dbReference type="NCBI Taxonomy" id="869890"/>
    <lineage>
        <taxon>Archaea</taxon>
        <taxon>Methanobacteriati</taxon>
        <taxon>Methanobacteriota</taxon>
        <taxon>Stenosarchaea group</taxon>
        <taxon>Halobacteria</taxon>
        <taxon>Halobacteriales</taxon>
        <taxon>Haloarculaceae</taxon>
        <taxon>Halovenus</taxon>
    </lineage>
</organism>
<dbReference type="InterPro" id="IPR051167">
    <property type="entry name" value="Prolyl_oligopep/macrocyclase"/>
</dbReference>
<name>A0ABD5X0A1_9EURY</name>
<dbReference type="PANTHER" id="PTHR42881:SF13">
    <property type="entry name" value="PROLYL ENDOPEPTIDASE"/>
    <property type="match status" value="1"/>
</dbReference>